<dbReference type="InterPro" id="IPR000504">
    <property type="entry name" value="RRM_dom"/>
</dbReference>
<feature type="compositionally biased region" description="Basic and acidic residues" evidence="9">
    <location>
        <begin position="831"/>
        <end position="845"/>
    </location>
</feature>
<dbReference type="GO" id="GO:0005634">
    <property type="term" value="C:nucleus"/>
    <property type="evidence" value="ECO:0007669"/>
    <property type="project" value="UniProtKB-SubCell"/>
</dbReference>
<dbReference type="Proteomes" id="UP000078542">
    <property type="component" value="Unassembled WGS sequence"/>
</dbReference>
<evidence type="ECO:0000313" key="11">
    <source>
        <dbReference type="EMBL" id="KYN08348.1"/>
    </source>
</evidence>
<feature type="region of interest" description="Disordered" evidence="9">
    <location>
        <begin position="617"/>
        <end position="845"/>
    </location>
</feature>
<feature type="compositionally biased region" description="Basic residues" evidence="9">
    <location>
        <begin position="781"/>
        <end position="803"/>
    </location>
</feature>
<feature type="domain" description="RRM" evidence="10">
    <location>
        <begin position="906"/>
        <end position="981"/>
    </location>
</feature>
<dbReference type="Pfam" id="PF00076">
    <property type="entry name" value="RRM_1"/>
    <property type="match status" value="1"/>
</dbReference>
<evidence type="ECO:0000256" key="8">
    <source>
        <dbReference type="PROSITE-ProRule" id="PRU00176"/>
    </source>
</evidence>
<keyword evidence="7" id="KW-0539">Nucleus</keyword>
<dbReference type="PANTHER" id="PTHR15528:SF11">
    <property type="entry name" value="FI18188P1"/>
    <property type="match status" value="1"/>
</dbReference>
<sequence length="1025" mass="120186">MASGSYMIGNEYELFPEYASYLTHDTEDEESFCEEDYLMTPSKNIYIYKDMIEINQRPLELKELKIKEEKQETEAASEIIGNTVIKTEIEDITEQEIKDEVFKPPTSNTLPVLSYIKNKNKADIKTKNQNVREKKKIKEDTIVTQNTIIKKIKVEEQEDCVDVETIPRDEIPILEAHDAKSLLEKFEACENPNPCDKLIVKKDLTYDTRPNKTCQVTQECRVDISEKSVSQVSNQQTSILSKKIINKTKLSERKKSSPLNIRGSKRKSTRMQDEAFCNKTLKIDSTVPNDAKSPIFKRSLVQLDHDYCNNDNFHTTNYNSNKTTKSTSVLRLNQFKHWDQLTRCHNNGSSNKQCHLESTNICDTNEKPTVLQNKIKDDWLENYHKDYQKETLVKHSHDLNNSPTVKNINISNASSTVEPFLLSIRSPLARKIILQSQKHVSPKTNIVKTNSKIQYISVLKNPPNPSQSQFAINNPNKNRVTTINSSDNEVQNIIVQNTQDTLPHHEEDKTSRVKISVLEYRKRISNDKTRNDKPMIMKESSRTVLVDIYHASTMKPLLKPDQEIKDTFWCEREIMPCWKKVSDIQEEKNKPKLSTRHIQTQTDETIFEYLKSVDVEEEDEKIMEGNQERERSTKNERQKSCEEVSRSLSRSRSKSSSRYTASSSRYTTSSSSSSRSSSRSRSRSNIKRSRDRRRNRSKSKNRSGKRSRSKSRTRNRNRSRSISIHRRSTSRSNNRSSSRSRSRSRSRVNQRSSRRTISHRTRRSSVTSTSSWTSSLSISLRSKHSYTHSRSRSHIRSRSRSRSRSSERFYSKRSRSPSASNLRRNKWSNQRRTDSRDRERNYDKYERRERSYGKYDRRERSYDKYERSSFANRHDNRSYRSPLNSYSETCDNWHNRKKQREIEERRVVYVGRIDEGITKSDLRKRFEVFGPVEDISVHFREHGENYGFITFLYNNDAYEAVEHGNDNPSLPEYTLSFGGRRAFCKSKYADLDNVEDDDPIRRPHNEEMSYDYLLKSTAYMLKKKV</sequence>
<name>A0A151IQB7_9HYME</name>
<dbReference type="InterPro" id="IPR012677">
    <property type="entry name" value="Nucleotide-bd_a/b_plait_sf"/>
</dbReference>
<dbReference type="GO" id="GO:0045944">
    <property type="term" value="P:positive regulation of transcription by RNA polymerase II"/>
    <property type="evidence" value="ECO:0007669"/>
    <property type="project" value="TreeGrafter"/>
</dbReference>
<keyword evidence="6" id="KW-0804">Transcription</keyword>
<accession>A0A151IQB7</accession>
<dbReference type="SUPFAM" id="SSF54928">
    <property type="entry name" value="RNA-binding domain, RBD"/>
    <property type="match status" value="1"/>
</dbReference>
<dbReference type="InterPro" id="IPR034605">
    <property type="entry name" value="PGC-1"/>
</dbReference>
<feature type="compositionally biased region" description="Low complexity" evidence="9">
    <location>
        <begin position="656"/>
        <end position="677"/>
    </location>
</feature>
<evidence type="ECO:0000313" key="12">
    <source>
        <dbReference type="Proteomes" id="UP000078542"/>
    </source>
</evidence>
<dbReference type="Gene3D" id="3.30.70.330">
    <property type="match status" value="1"/>
</dbReference>
<organism evidence="11 12">
    <name type="scientific">Cyphomyrmex costatus</name>
    <dbReference type="NCBI Taxonomy" id="456900"/>
    <lineage>
        <taxon>Eukaryota</taxon>
        <taxon>Metazoa</taxon>
        <taxon>Ecdysozoa</taxon>
        <taxon>Arthropoda</taxon>
        <taxon>Hexapoda</taxon>
        <taxon>Insecta</taxon>
        <taxon>Pterygota</taxon>
        <taxon>Neoptera</taxon>
        <taxon>Endopterygota</taxon>
        <taxon>Hymenoptera</taxon>
        <taxon>Apocrita</taxon>
        <taxon>Aculeata</taxon>
        <taxon>Formicoidea</taxon>
        <taxon>Formicidae</taxon>
        <taxon>Myrmicinae</taxon>
        <taxon>Cyphomyrmex</taxon>
    </lineage>
</organism>
<dbReference type="AlphaFoldDB" id="A0A151IQB7"/>
<evidence type="ECO:0000256" key="3">
    <source>
        <dbReference type="ARBA" id="ARBA00022884"/>
    </source>
</evidence>
<evidence type="ECO:0000256" key="5">
    <source>
        <dbReference type="ARBA" id="ARBA00023159"/>
    </source>
</evidence>
<dbReference type="InterPro" id="IPR035979">
    <property type="entry name" value="RBD_domain_sf"/>
</dbReference>
<evidence type="ECO:0000259" key="10">
    <source>
        <dbReference type="PROSITE" id="PS50102"/>
    </source>
</evidence>
<feature type="compositionally biased region" description="Polar residues" evidence="9">
    <location>
        <begin position="817"/>
        <end position="830"/>
    </location>
</feature>
<dbReference type="PROSITE" id="PS50102">
    <property type="entry name" value="RRM"/>
    <property type="match status" value="1"/>
</dbReference>
<evidence type="ECO:0000256" key="1">
    <source>
        <dbReference type="ARBA" id="ARBA00004123"/>
    </source>
</evidence>
<keyword evidence="11" id="KW-0675">Receptor</keyword>
<dbReference type="EMBL" id="KQ976780">
    <property type="protein sequence ID" value="KYN08348.1"/>
    <property type="molecule type" value="Genomic_DNA"/>
</dbReference>
<protein>
    <submittedName>
        <fullName evidence="11">Peroxisome proliferator-activated receptor gamma coactivator-related protein 1</fullName>
    </submittedName>
</protein>
<feature type="compositionally biased region" description="Basic residues" evidence="9">
    <location>
        <begin position="678"/>
        <end position="729"/>
    </location>
</feature>
<evidence type="ECO:0000256" key="7">
    <source>
        <dbReference type="ARBA" id="ARBA00023242"/>
    </source>
</evidence>
<evidence type="ECO:0000256" key="6">
    <source>
        <dbReference type="ARBA" id="ARBA00023163"/>
    </source>
</evidence>
<dbReference type="PANTHER" id="PTHR15528">
    <property type="entry name" value="PEROXISOME PROLIFERATOR ACTIVATED RECEPTOR GAMMA COACTIVATOR 1 PGC-1 -RELATED"/>
    <property type="match status" value="1"/>
</dbReference>
<feature type="compositionally biased region" description="Low complexity" evidence="9">
    <location>
        <begin position="764"/>
        <end position="780"/>
    </location>
</feature>
<gene>
    <name evidence="11" type="ORF">ALC62_00639</name>
</gene>
<evidence type="ECO:0000256" key="4">
    <source>
        <dbReference type="ARBA" id="ARBA00023015"/>
    </source>
</evidence>
<evidence type="ECO:0000256" key="9">
    <source>
        <dbReference type="SAM" id="MobiDB-lite"/>
    </source>
</evidence>
<keyword evidence="4" id="KW-0805">Transcription regulation</keyword>
<feature type="compositionally biased region" description="Basic residues" evidence="9">
    <location>
        <begin position="738"/>
        <end position="763"/>
    </location>
</feature>
<dbReference type="STRING" id="456900.A0A151IQB7"/>
<dbReference type="GO" id="GO:0003723">
    <property type="term" value="F:RNA binding"/>
    <property type="evidence" value="ECO:0007669"/>
    <property type="project" value="UniProtKB-UniRule"/>
</dbReference>
<keyword evidence="3 8" id="KW-0694">RNA-binding</keyword>
<proteinExistence type="predicted"/>
<feature type="compositionally biased region" description="Basic and acidic residues" evidence="9">
    <location>
        <begin position="622"/>
        <end position="645"/>
    </location>
</feature>
<evidence type="ECO:0000256" key="2">
    <source>
        <dbReference type="ARBA" id="ARBA00022553"/>
    </source>
</evidence>
<dbReference type="SMART" id="SM00360">
    <property type="entry name" value="RRM"/>
    <property type="match status" value="1"/>
</dbReference>
<reference evidence="11 12" key="1">
    <citation type="submission" date="2016-03" db="EMBL/GenBank/DDBJ databases">
        <title>Cyphomyrmex costatus WGS genome.</title>
        <authorList>
            <person name="Nygaard S."/>
            <person name="Hu H."/>
            <person name="Boomsma J."/>
            <person name="Zhang G."/>
        </authorList>
    </citation>
    <scope>NUCLEOTIDE SEQUENCE [LARGE SCALE GENOMIC DNA]</scope>
    <source>
        <strain evidence="11">MS0001</strain>
        <tissue evidence="11">Whole body</tissue>
    </source>
</reference>
<keyword evidence="5" id="KW-0010">Activator</keyword>
<comment type="subcellular location">
    <subcellularLocation>
        <location evidence="1">Nucleus</location>
    </subcellularLocation>
</comment>
<keyword evidence="2" id="KW-0597">Phosphoprotein</keyword>
<keyword evidence="12" id="KW-1185">Reference proteome</keyword>
<dbReference type="GO" id="GO:0003712">
    <property type="term" value="F:transcription coregulator activity"/>
    <property type="evidence" value="ECO:0007669"/>
    <property type="project" value="InterPro"/>
</dbReference>